<name>A0ABX3H0R1_PAEBO</name>
<accession>A0ABX3H0R1</accession>
<sequence length="93" mass="10491">MHSMDTITQELLEIINAHLLQRAEEAGKSGQTGLLTSLEGDLELSNYINSLDFIMILVNIEKKFNVVLQGDLNILTDRSFIQIAEFIAKNRND</sequence>
<dbReference type="RefSeq" id="WP_076113266.1">
    <property type="nucleotide sequence ID" value="NZ_MPTB01000039.1"/>
</dbReference>
<evidence type="ECO:0000313" key="1">
    <source>
        <dbReference type="EMBL" id="OMD42719.1"/>
    </source>
</evidence>
<proteinExistence type="predicted"/>
<dbReference type="Gene3D" id="1.10.1200.10">
    <property type="entry name" value="ACP-like"/>
    <property type="match status" value="1"/>
</dbReference>
<keyword evidence="2" id="KW-1185">Reference proteome</keyword>
<dbReference type="EMBL" id="MPTB01000039">
    <property type="protein sequence ID" value="OMD42719.1"/>
    <property type="molecule type" value="Genomic_DNA"/>
</dbReference>
<protein>
    <recommendedName>
        <fullName evidence="3">Carrier domain-containing protein</fullName>
    </recommendedName>
</protein>
<gene>
    <name evidence="1" type="ORF">BSK56_25185</name>
</gene>
<comment type="caution">
    <text evidence="1">The sequence shown here is derived from an EMBL/GenBank/DDBJ whole genome shotgun (WGS) entry which is preliminary data.</text>
</comment>
<organism evidence="1 2">
    <name type="scientific">Paenibacillus borealis</name>
    <dbReference type="NCBI Taxonomy" id="160799"/>
    <lineage>
        <taxon>Bacteria</taxon>
        <taxon>Bacillati</taxon>
        <taxon>Bacillota</taxon>
        <taxon>Bacilli</taxon>
        <taxon>Bacillales</taxon>
        <taxon>Paenibacillaceae</taxon>
        <taxon>Paenibacillus</taxon>
    </lineage>
</organism>
<reference evidence="1 2" key="1">
    <citation type="submission" date="2016-10" db="EMBL/GenBank/DDBJ databases">
        <title>Paenibacillus species isolates.</title>
        <authorList>
            <person name="Beno S.M."/>
        </authorList>
    </citation>
    <scope>NUCLEOTIDE SEQUENCE [LARGE SCALE GENOMIC DNA]</scope>
    <source>
        <strain evidence="1 2">FSL H7-0744</strain>
    </source>
</reference>
<dbReference type="InterPro" id="IPR036736">
    <property type="entry name" value="ACP-like_sf"/>
</dbReference>
<evidence type="ECO:0000313" key="2">
    <source>
        <dbReference type="Proteomes" id="UP000187412"/>
    </source>
</evidence>
<dbReference type="Proteomes" id="UP000187412">
    <property type="component" value="Unassembled WGS sequence"/>
</dbReference>
<evidence type="ECO:0008006" key="3">
    <source>
        <dbReference type="Google" id="ProtNLM"/>
    </source>
</evidence>